<sequence length="2724" mass="285738">MMKNKLKDYTSKYENNILKENKVRETVMRKDKNISTRIRQTLSAFLLGMMAIGTASAAPISGKVYLDYDNTGSSPNAPLSGITVEVLTSSGAPLATPLTTTTAADGSYSFNSTQILTSNTYKVKASTANSETIDLSVTIPSASGVSGQNLFLKGNGGDISILVQSTKPTTVVLKDIPVSVSAPSLSGFSYPSSTTGYVYLRNTLQGETYTISTDADDFISNTSNSGKNYALWSTSLNGTEVLADNVNLTMSGTAQNVTFNARERNEWGANGLVAVDQDGNGSYGFGIDTGVAGFQVALYYRGTTTPVVGQTTKTTNDKGEYQFENLPLGDYTAKVLNMASPWEFISGITAEQNFSVSLTSGNPLAFNYLIQVSSSDTTLPGISGYVFAFDATQKPVRGPDSGAAGNSSPTTSGVRFATPVTLLKHDGTSWNAVSTLTSNTNGSYSFKGLVSGGDYKVQISESGINTSLYTFIGDTDGKSTYRSVTLSSSATEQIKGKEIVFVNLTSTKTSQNFWYSEIKATNVTGISTFKTINGISTWGGNSNGVVAVSMAGYFTAKVYEEDGLTPALKSNGTPVPQYVYRTLASPYATNTYVSIQTDHAALYVIKDIVPDVTAVAVTTSTYFYARPGGSSEDVFSLSFAPANVNNVSGRVYFDKNGDNTYVSSDDIAIYSAQIRLDRLSASGYVTVSRMGTDTNGIYNFTNLPDGDYRIVVEAITTNSNINSADFVLSGNSMGTTNNWVTTTVTGGVNSSTNDVWYSNTNTEHIIKGNVYLDSLYNDNILQTALSNGTNDFSFWGVELLLCQTTNEADCVPGNPSVVFTTPKTLRNGAYEIKSSDVSGGILDGVDYILKPYRADSTALTNSSQKAFYPIVFSAGDAPFKAEFLMKGNAQGDYHIVAWNDINGDRSLGSSGGTERERNWGQFALYYHDGASYQLWANFGLLFWSNYPIQNLPEGKYKIEYIGSTSLVMPIADPDTSSAVGVIEFSVDASGTISDGLGTQPRYFMVATEGVVKGATEGLSGSIYLDVAGSGVKDGSSVLLPASELVGTTLEGFYTPRLYPNYTYGEAAVLASPDFIDTNVASTNRFVFNAANSQHSNTGKLYITNYLAQLKNLPAKYEIIANSGQAKGNYLSSTIKNDLSFMQVTPTLTGAPDQYYLVKMVTPSTISGKLFYDINGNATYESGIDEEISGVRVELYAAGTSTLISYVITDSHGDYKFNNLFDGLYDVKVTPVGLNTAKYELLSPEKAANITISSGNPNESDVDFIYNKIGDASISGYVMLDMNNNGVIDIDYNKMGDLALSGLTVELYKTAATGTPVATTVTNAKGYYQFPKLDLDTDYFVKVIPGTGYGVISNTNTVGSKTSDVLDKISIGSTAVSVTSQSFLLAGNSNSNPSGGISNPAAQNSGISGFAYQDGTTTPISASVMISLYDSSNVEVARQYTDAGGKYQFYNLPNGTYTVMVSSSVSGFALSSNSAGTTPFDTISSIALSGSGSSNNNFFYKESSIVGITGEVRVDFANDNTSMTFDGNDHPLSGAKVELYEGLNAAGTAINSATASTTGAYAFPNLLYGIDYSVKIDMSSITDYAFKQSTAGSAATDIIINVPALVKAGSENNNYLVIGKLNIDGKVWIDADGDLVQGTSELLDGVTVNLNYKAPGASNYSLLKSMTTGTSPATTGQYLFSSLPKGTDYQVVVDGTSTVLAGTSLIADSGAGSIANNTDTFTYDGLVTDSTGSSTAYQYNGSVSGQFIIDVDGNNAYVSGADDVFAGVDVTLSATINSVLVTKTATTDTDGKFSFDNLPIGNWSLTTAATQTVANWSDYTLGFVKSSAGTTVTGTSGLPLSVAITATDTTFTGIEAGYKGSAKISGYIVIDMDPSDGGNAVTGTDTPVASATVTLGSATAGFVSRTTTTDASGYYEFTGLSAHTYKVTVDTSSSTDFAGHVVSFDPLGTTVSTVDLAVATPATVLSTQDFGYKSNGSLAGYIYRDLGGEGTRHAAVDDKMAGVRVKATQGSLIRYSNVTVADGEYKIENLPSGLWTVELDTATLPANISYSYITDLFGETATVVVNGAEVEINPTAAARAAVRGATVSFGVRAAASISGQVVIDVDDQDPLPPAAATVTASDIAIDTTGFYPGYSVNLYVGSTLVSTQAVSSGAYSFTGLSDGVAYIVEVLSPASDYINSFATESTDSGVTAGAVVNTAAKMSRTYTLAATATSATDSHFGWKGAGGISGNVFWDADDNGSYSSSVDSDVGSALTVTLTHGSGSVPAVSRTIASGSTDYSATGLLPGSWTVTVTGVPSTFKASFDPDNAFSATSLVPNADKDKATITVGGSTLTNQHFGYVQGGVLSGVVLHDANATGSFDPSSDGVEVVELSLLDMTHSPVLDSSGNAITITTSSSGEFSLRNLDPSVDYKLQTRFGSAANSGCRLAEMEPSYDSEVGAVSLSSPVSSTVDVTAETHTVVAAISSAPNNEIASTDLHFGYRAAGGDLTIHKTVLKDNVVVGDIVPYTITIENNKATTAFNVTIKDLIPAGFKYVDGSARLDGVKIADPTGARPVYFGPMDIGGSGAVSGVPSKRTLSYMLVVGAGVTQGEYTNVATALDRTGNTASNTSQATVTVTSDPLFNDALIFGKVYVDRNGNGVQDAGEEGIGGVKLVTARGEIITTDSQGRYHLTGVDGGRWERGTNFVLKLDPRSLPEGYRVKGRNPQVVRLSPGLPSKIDFKVEEK</sequence>
<feature type="domain" description="SD-repeat containing protein B" evidence="5">
    <location>
        <begin position="1412"/>
        <end position="1477"/>
    </location>
</feature>
<dbReference type="InterPro" id="IPR033764">
    <property type="entry name" value="Sdr_B"/>
</dbReference>
<keyword evidence="3" id="KW-0732">Signal</keyword>
<evidence type="ECO:0000256" key="2">
    <source>
        <dbReference type="ARBA" id="ARBA00022525"/>
    </source>
</evidence>
<dbReference type="Gene3D" id="2.60.40.10">
    <property type="entry name" value="Immunoglobulins"/>
    <property type="match status" value="14"/>
</dbReference>
<dbReference type="Pfam" id="PF17210">
    <property type="entry name" value="SdrD_B"/>
    <property type="match status" value="5"/>
</dbReference>
<dbReference type="RefSeq" id="WP_166915849.1">
    <property type="nucleotide sequence ID" value="NZ_CP050253.1"/>
</dbReference>
<keyword evidence="7" id="KW-1185">Reference proteome</keyword>
<dbReference type="InterPro" id="IPR013783">
    <property type="entry name" value="Ig-like_fold"/>
</dbReference>
<dbReference type="InParanoid" id="A0A6G9IAH9"/>
<feature type="domain" description="SD-repeat containing protein B" evidence="5">
    <location>
        <begin position="2629"/>
        <end position="2678"/>
    </location>
</feature>
<protein>
    <submittedName>
        <fullName evidence="6">DUF11 domain-containing protein</fullName>
    </submittedName>
</protein>
<feature type="domain" description="SD-repeat containing protein B" evidence="5">
    <location>
        <begin position="1168"/>
        <end position="1237"/>
    </location>
</feature>
<dbReference type="InterPro" id="IPR001434">
    <property type="entry name" value="OmcB-like_DUF11"/>
</dbReference>
<name>A0A6G9IAH9_9GAMM</name>
<dbReference type="InterPro" id="IPR047589">
    <property type="entry name" value="DUF11_rpt"/>
</dbReference>
<proteinExistence type="predicted"/>
<dbReference type="EMBL" id="CP050253">
    <property type="protein sequence ID" value="QIQ21238.1"/>
    <property type="molecule type" value="Genomic_DNA"/>
</dbReference>
<evidence type="ECO:0000256" key="1">
    <source>
        <dbReference type="ARBA" id="ARBA00004613"/>
    </source>
</evidence>
<accession>A0A6G9IAH9</accession>
<feature type="domain" description="DUF11" evidence="4">
    <location>
        <begin position="2486"/>
        <end position="2613"/>
    </location>
</feature>
<dbReference type="KEGG" id="orb:IPMB12_05800"/>
<dbReference type="PANTHER" id="PTHR23303">
    <property type="entry name" value="CARBOXYPEPTIDASE REGULATORY REGION-CONTAINING"/>
    <property type="match status" value="1"/>
</dbReference>
<evidence type="ECO:0000259" key="4">
    <source>
        <dbReference type="Pfam" id="PF01345"/>
    </source>
</evidence>
<comment type="subcellular location">
    <subcellularLocation>
        <location evidence="1">Secreted</location>
    </subcellularLocation>
</comment>
<keyword evidence="2" id="KW-0964">Secreted</keyword>
<feature type="domain" description="SD-repeat containing protein B" evidence="5">
    <location>
        <begin position="1272"/>
        <end position="1364"/>
    </location>
</feature>
<dbReference type="GO" id="GO:0005576">
    <property type="term" value="C:extracellular region"/>
    <property type="evidence" value="ECO:0007669"/>
    <property type="project" value="UniProtKB-SubCell"/>
</dbReference>
<evidence type="ECO:0000313" key="6">
    <source>
        <dbReference type="EMBL" id="QIQ21238.1"/>
    </source>
</evidence>
<dbReference type="NCBIfam" id="TIGR01451">
    <property type="entry name" value="B_ant_repeat"/>
    <property type="match status" value="1"/>
</dbReference>
<gene>
    <name evidence="6" type="ORF">IPMB12_05800</name>
</gene>
<feature type="domain" description="SD-repeat containing protein B" evidence="5">
    <location>
        <begin position="1883"/>
        <end position="1937"/>
    </location>
</feature>
<organism evidence="6 7">
    <name type="scientific">Zophobihabitans entericus</name>
    <dbReference type="NCBI Taxonomy" id="1635327"/>
    <lineage>
        <taxon>Bacteria</taxon>
        <taxon>Pseudomonadati</taxon>
        <taxon>Pseudomonadota</taxon>
        <taxon>Gammaproteobacteria</taxon>
        <taxon>Orbales</taxon>
        <taxon>Orbaceae</taxon>
        <taxon>Zophobihabitans</taxon>
    </lineage>
</organism>
<dbReference type="SUPFAM" id="SSF117074">
    <property type="entry name" value="Hypothetical protein PA1324"/>
    <property type="match status" value="11"/>
</dbReference>
<reference evidence="6 7" key="1">
    <citation type="submission" date="2020-03" db="EMBL/GenBank/DDBJ databases">
        <title>Complete genome sequence of Orbus sp. IPMB12 (BCRC 80908).</title>
        <authorList>
            <person name="Lo W.-S."/>
            <person name="Chang T.-H."/>
            <person name="Kuo C.-H."/>
        </authorList>
    </citation>
    <scope>NUCLEOTIDE SEQUENCE [LARGE SCALE GENOMIC DNA]</scope>
    <source>
        <strain evidence="6 7">IPMB12</strain>
    </source>
</reference>
<dbReference type="Pfam" id="PF01345">
    <property type="entry name" value="DUF11"/>
    <property type="match status" value="1"/>
</dbReference>
<evidence type="ECO:0000259" key="5">
    <source>
        <dbReference type="Pfam" id="PF17210"/>
    </source>
</evidence>
<dbReference type="Proteomes" id="UP000501168">
    <property type="component" value="Chromosome"/>
</dbReference>
<evidence type="ECO:0000256" key="3">
    <source>
        <dbReference type="ARBA" id="ARBA00022729"/>
    </source>
</evidence>
<dbReference type="InterPro" id="IPR051417">
    <property type="entry name" value="SDr/BOS_complex"/>
</dbReference>
<dbReference type="SUPFAM" id="SSF49478">
    <property type="entry name" value="Cna protein B-type domain"/>
    <property type="match status" value="3"/>
</dbReference>
<evidence type="ECO:0000313" key="7">
    <source>
        <dbReference type="Proteomes" id="UP000501168"/>
    </source>
</evidence>